<organism evidence="5 6">
    <name type="scientific">Hyunsoonleella pacifica</name>
    <dbReference type="NCBI Taxonomy" id="1080224"/>
    <lineage>
        <taxon>Bacteria</taxon>
        <taxon>Pseudomonadati</taxon>
        <taxon>Bacteroidota</taxon>
        <taxon>Flavobacteriia</taxon>
        <taxon>Flavobacteriales</taxon>
        <taxon>Flavobacteriaceae</taxon>
    </lineage>
</organism>
<dbReference type="Proteomes" id="UP000292372">
    <property type="component" value="Unassembled WGS sequence"/>
</dbReference>
<dbReference type="InterPro" id="IPR008979">
    <property type="entry name" value="Galactose-bd-like_sf"/>
</dbReference>
<dbReference type="InterPro" id="IPR026444">
    <property type="entry name" value="Secre_tail"/>
</dbReference>
<sequence length="883" mass="97915">MPPSLNYYLYILFCCSICLCRAQNDLFFKSNRSINSTQSSKSKLYNYDYKALKSKLDNIDNLNNFSTKGDNIISFPNAKGKFEKFKIIELSVMQKRLQEKYPSIRSYVGYGIDNPSNYLRFSISPYKGFSGILLGNDKPLYYQPHTDLKNGFYILEHSPEEIIITSTCKTLTQNKNFAYSHTSHTNKIKTSEKRVFNIALSATGEYSIFHGGTLANVNAAIVSSLTNINAVFERDLNISFVLVENNDAIVYLNAESDPYSNFPSNYGEELQQNLDTTIGNTNYNIGHLLSAVGIGGNANCIGCICEDGKKGSAYSSSDFPSGFHFDFSLLAHEIGHQLGANHTWTYLGNEGTKVQVEPGSGSTIMGYSGIGRSANIQLANDSYFHGISIEQINNVVSKTQCASGTLLNNLSPIANAGTNLTHPIGTPFKLIGVTDKDDNGTLTYCWEQINDNGSKTVYPNPDLSDSDAVLFRSFPPTNNPIRYFPNLLDLRFGLNETLWEKVPNVNRTADFRLTVRDNNPEGGKTSFDDITLTFDNAYGPFEIINFAEEDLILTAGSTQTIRWLVNNTDNIDGGENVNILLSTNGGISYDTVIAKNIPNNGSYTFDIPDIIASECRFMLEASNHHFFAVNKSDIAIGVEVVNTCKKFESHESLNLQIISDETNTISTLIHSITIPESSIISDINIGVAISHPIIGDLGITITSPKGTEVILKTYKSCSTEENLFTVFDDQTLNFNCAKSDLNINQKSLSGTLTTFSNEDAIGDWTIEIMDNGTENIGIFNSWFIELCKKEQKDIALNDEIFNEFTIFPNPNSGSFSIKAKALHSYKNLNIEIFNLSGQLVYTEFIPETTFLNKNVTTLGLQSGMYFLRITDKNASFSEKIIIN</sequence>
<evidence type="ECO:0000256" key="3">
    <source>
        <dbReference type="ARBA" id="ARBA00022801"/>
    </source>
</evidence>
<dbReference type="EMBL" id="SIRS01000001">
    <property type="protein sequence ID" value="TBN19110.1"/>
    <property type="molecule type" value="Genomic_DNA"/>
</dbReference>
<gene>
    <name evidence="5" type="ORF">EYD46_03330</name>
</gene>
<dbReference type="GO" id="GO:0006508">
    <property type="term" value="P:proteolysis"/>
    <property type="evidence" value="ECO:0007669"/>
    <property type="project" value="UniProtKB-KW"/>
</dbReference>
<accession>A0A4Q9FTX3</accession>
<comment type="caution">
    <text evidence="5">The sequence shown here is derived from an EMBL/GenBank/DDBJ whole genome shotgun (WGS) entry which is preliminary data.</text>
</comment>
<dbReference type="SUPFAM" id="SSF55486">
    <property type="entry name" value="Metalloproteases ('zincins'), catalytic domain"/>
    <property type="match status" value="1"/>
</dbReference>
<proteinExistence type="predicted"/>
<protein>
    <submittedName>
        <fullName evidence="5">T9SS type A sorting domain-containing protein</fullName>
    </submittedName>
</protein>
<evidence type="ECO:0000259" key="4">
    <source>
        <dbReference type="PROSITE" id="PS51829"/>
    </source>
</evidence>
<dbReference type="Gene3D" id="2.60.120.260">
    <property type="entry name" value="Galactose-binding domain-like"/>
    <property type="match status" value="1"/>
</dbReference>
<evidence type="ECO:0000256" key="2">
    <source>
        <dbReference type="ARBA" id="ARBA00022729"/>
    </source>
</evidence>
<dbReference type="InterPro" id="IPR002884">
    <property type="entry name" value="P_dom"/>
</dbReference>
<dbReference type="InterPro" id="IPR024079">
    <property type="entry name" value="MetalloPept_cat_dom_sf"/>
</dbReference>
<keyword evidence="1" id="KW-0645">Protease</keyword>
<dbReference type="NCBIfam" id="TIGR04183">
    <property type="entry name" value="Por_Secre_tail"/>
    <property type="match status" value="1"/>
</dbReference>
<keyword evidence="3" id="KW-0378">Hydrolase</keyword>
<dbReference type="Gene3D" id="3.40.390.10">
    <property type="entry name" value="Collagenase (Catalytic Domain)"/>
    <property type="match status" value="1"/>
</dbReference>
<keyword evidence="2" id="KW-0732">Signal</keyword>
<evidence type="ECO:0000313" key="6">
    <source>
        <dbReference type="Proteomes" id="UP000292372"/>
    </source>
</evidence>
<dbReference type="GO" id="GO:0004252">
    <property type="term" value="F:serine-type endopeptidase activity"/>
    <property type="evidence" value="ECO:0007669"/>
    <property type="project" value="InterPro"/>
</dbReference>
<evidence type="ECO:0000256" key="1">
    <source>
        <dbReference type="ARBA" id="ARBA00022670"/>
    </source>
</evidence>
<dbReference type="AlphaFoldDB" id="A0A4Q9FTX3"/>
<dbReference type="Pfam" id="PF01483">
    <property type="entry name" value="P_proprotein"/>
    <property type="match status" value="1"/>
</dbReference>
<dbReference type="OrthoDB" id="9792152at2"/>
<feature type="domain" description="P/Homo B" evidence="4">
    <location>
        <begin position="640"/>
        <end position="793"/>
    </location>
</feature>
<dbReference type="GO" id="GO:0008237">
    <property type="term" value="F:metallopeptidase activity"/>
    <property type="evidence" value="ECO:0007669"/>
    <property type="project" value="InterPro"/>
</dbReference>
<evidence type="ECO:0000313" key="5">
    <source>
        <dbReference type="EMBL" id="TBN19110.1"/>
    </source>
</evidence>
<dbReference type="SUPFAM" id="SSF49785">
    <property type="entry name" value="Galactose-binding domain-like"/>
    <property type="match status" value="1"/>
</dbReference>
<name>A0A4Q9FTX3_9FLAO</name>
<dbReference type="Pfam" id="PF13583">
    <property type="entry name" value="Reprolysin_4"/>
    <property type="match status" value="1"/>
</dbReference>
<dbReference type="PROSITE" id="PS51829">
    <property type="entry name" value="P_HOMO_B"/>
    <property type="match status" value="1"/>
</dbReference>
<keyword evidence="6" id="KW-1185">Reference proteome</keyword>
<dbReference type="Pfam" id="PF18962">
    <property type="entry name" value="Por_Secre_tail"/>
    <property type="match status" value="1"/>
</dbReference>
<reference evidence="5 6" key="1">
    <citation type="journal article" date="2015" name="Int. J. Syst. Evol. Microbiol.">
        <title>Hyunsoonleella pacifica sp. nov., isolated from seawater of South Pacific Gyre.</title>
        <authorList>
            <person name="Gao X."/>
            <person name="Zhang Z."/>
            <person name="Dai X."/>
            <person name="Zhang X.H."/>
        </authorList>
    </citation>
    <scope>NUCLEOTIDE SEQUENCE [LARGE SCALE GENOMIC DNA]</scope>
    <source>
        <strain evidence="5 6">SW033</strain>
    </source>
</reference>